<dbReference type="InterPro" id="IPR017930">
    <property type="entry name" value="Myb_dom"/>
</dbReference>
<dbReference type="EMBL" id="JAUJYN010000011">
    <property type="protein sequence ID" value="KAK1260947.1"/>
    <property type="molecule type" value="Genomic_DNA"/>
</dbReference>
<evidence type="ECO:0000313" key="8">
    <source>
        <dbReference type="Proteomes" id="UP001179952"/>
    </source>
</evidence>
<feature type="region of interest" description="Disordered" evidence="5">
    <location>
        <begin position="219"/>
        <end position="242"/>
    </location>
</feature>
<dbReference type="GO" id="GO:0003700">
    <property type="term" value="F:DNA-binding transcription factor activity"/>
    <property type="evidence" value="ECO:0007669"/>
    <property type="project" value="InterPro"/>
</dbReference>
<dbReference type="NCBIfam" id="TIGR01557">
    <property type="entry name" value="myb_SHAQKYF"/>
    <property type="match status" value="1"/>
</dbReference>
<feature type="domain" description="HTH myb-type" evidence="6">
    <location>
        <begin position="237"/>
        <end position="297"/>
    </location>
</feature>
<dbReference type="AlphaFoldDB" id="A0AAV9A9U2"/>
<accession>A0AAV9A9U2</accession>
<keyword evidence="3" id="KW-0804">Transcription</keyword>
<proteinExistence type="predicted"/>
<dbReference type="InterPro" id="IPR046955">
    <property type="entry name" value="PHR1-like"/>
</dbReference>
<evidence type="ECO:0000259" key="6">
    <source>
        <dbReference type="PROSITE" id="PS51294"/>
    </source>
</evidence>
<evidence type="ECO:0000256" key="5">
    <source>
        <dbReference type="SAM" id="MobiDB-lite"/>
    </source>
</evidence>
<protein>
    <submittedName>
        <fullName evidence="7">Protein PHR1-LIKE 1</fullName>
    </submittedName>
</protein>
<dbReference type="Gene3D" id="1.10.10.60">
    <property type="entry name" value="Homeodomain-like"/>
    <property type="match status" value="1"/>
</dbReference>
<dbReference type="Pfam" id="PF00249">
    <property type="entry name" value="Myb_DNA-binding"/>
    <property type="match status" value="1"/>
</dbReference>
<dbReference type="Proteomes" id="UP001179952">
    <property type="component" value="Unassembled WGS sequence"/>
</dbReference>
<comment type="caution">
    <text evidence="7">The sequence shown here is derived from an EMBL/GenBank/DDBJ whole genome shotgun (WGS) entry which is preliminary data.</text>
</comment>
<name>A0AAV9A9U2_ACOGR</name>
<keyword evidence="4" id="KW-0539">Nucleus</keyword>
<dbReference type="GO" id="GO:0003677">
    <property type="term" value="F:DNA binding"/>
    <property type="evidence" value="ECO:0007669"/>
    <property type="project" value="UniProtKB-KW"/>
</dbReference>
<keyword evidence="2" id="KW-0238">DNA-binding</keyword>
<dbReference type="PANTHER" id="PTHR31499:SF80">
    <property type="entry name" value="HTH MYB-TYPE DOMAIN-CONTAINING PROTEIN"/>
    <property type="match status" value="1"/>
</dbReference>
<dbReference type="InterPro" id="IPR006447">
    <property type="entry name" value="Myb_dom_plants"/>
</dbReference>
<evidence type="ECO:0000256" key="2">
    <source>
        <dbReference type="ARBA" id="ARBA00023125"/>
    </source>
</evidence>
<keyword evidence="1" id="KW-0805">Transcription regulation</keyword>
<dbReference type="InterPro" id="IPR001005">
    <property type="entry name" value="SANT/Myb"/>
</dbReference>
<feature type="compositionally biased region" description="Polar residues" evidence="5">
    <location>
        <begin position="228"/>
        <end position="237"/>
    </location>
</feature>
<gene>
    <name evidence="7" type="ORF">QJS04_geneDACA002310</name>
</gene>
<reference evidence="7" key="2">
    <citation type="submission" date="2023-06" db="EMBL/GenBank/DDBJ databases">
        <authorList>
            <person name="Ma L."/>
            <person name="Liu K.-W."/>
            <person name="Li Z."/>
            <person name="Hsiao Y.-Y."/>
            <person name="Qi Y."/>
            <person name="Fu T."/>
            <person name="Tang G."/>
            <person name="Zhang D."/>
            <person name="Sun W.-H."/>
            <person name="Liu D.-K."/>
            <person name="Li Y."/>
            <person name="Chen G.-Z."/>
            <person name="Liu X.-D."/>
            <person name="Liao X.-Y."/>
            <person name="Jiang Y.-T."/>
            <person name="Yu X."/>
            <person name="Hao Y."/>
            <person name="Huang J."/>
            <person name="Zhao X.-W."/>
            <person name="Ke S."/>
            <person name="Chen Y.-Y."/>
            <person name="Wu W.-L."/>
            <person name="Hsu J.-L."/>
            <person name="Lin Y.-F."/>
            <person name="Huang M.-D."/>
            <person name="Li C.-Y."/>
            <person name="Huang L."/>
            <person name="Wang Z.-W."/>
            <person name="Zhao X."/>
            <person name="Zhong W.-Y."/>
            <person name="Peng D.-H."/>
            <person name="Ahmad S."/>
            <person name="Lan S."/>
            <person name="Zhang J.-S."/>
            <person name="Tsai W.-C."/>
            <person name="Van De Peer Y."/>
            <person name="Liu Z.-J."/>
        </authorList>
    </citation>
    <scope>NUCLEOTIDE SEQUENCE</scope>
    <source>
        <strain evidence="7">SCP</strain>
        <tissue evidence="7">Leaves</tissue>
    </source>
</reference>
<dbReference type="PANTHER" id="PTHR31499">
    <property type="entry name" value="MYB FAMILY TRANSCRIPTION FACTOR PHL11"/>
    <property type="match status" value="1"/>
</dbReference>
<organism evidence="7 8">
    <name type="scientific">Acorus gramineus</name>
    <name type="common">Dwarf sweet flag</name>
    <dbReference type="NCBI Taxonomy" id="55184"/>
    <lineage>
        <taxon>Eukaryota</taxon>
        <taxon>Viridiplantae</taxon>
        <taxon>Streptophyta</taxon>
        <taxon>Embryophyta</taxon>
        <taxon>Tracheophyta</taxon>
        <taxon>Spermatophyta</taxon>
        <taxon>Magnoliopsida</taxon>
        <taxon>Liliopsida</taxon>
        <taxon>Acoraceae</taxon>
        <taxon>Acorus</taxon>
    </lineage>
</organism>
<dbReference type="SUPFAM" id="SSF46689">
    <property type="entry name" value="Homeodomain-like"/>
    <property type="match status" value="1"/>
</dbReference>
<evidence type="ECO:0000313" key="7">
    <source>
        <dbReference type="EMBL" id="KAK1260947.1"/>
    </source>
</evidence>
<sequence>MSKSDVKQLNSGASRIMSSLPVLPISLEEKYPRLPNSPQFSMDSELRANRVAPHASPLASNSDAVGPLLASASGFSSDVHFSSSFPRGREMEIVPFISHSNCGPSLPSSQPPPTAQSSTSLTHFTTEPIDWSYFDFPDDVSLEDNQIQSMSNLVAEDHTKSNEWQIDDIIIDETMSQDISHLFHKTDAAEHEPKAICPLAQSSSNIVVQTPQLHLQVPSDSGELGWGTNPSSVTNGAPTKPRMRWTPELHERFVEAVNQLGGSERATPKGVLKLMKNPNLTIYHVKSHLQKYRTARYRPDMSEG</sequence>
<evidence type="ECO:0000256" key="3">
    <source>
        <dbReference type="ARBA" id="ARBA00023163"/>
    </source>
</evidence>
<evidence type="ECO:0000256" key="1">
    <source>
        <dbReference type="ARBA" id="ARBA00023015"/>
    </source>
</evidence>
<evidence type="ECO:0000256" key="4">
    <source>
        <dbReference type="ARBA" id="ARBA00023242"/>
    </source>
</evidence>
<keyword evidence="8" id="KW-1185">Reference proteome</keyword>
<reference evidence="7" key="1">
    <citation type="journal article" date="2023" name="Nat. Commun.">
        <title>Diploid and tetraploid genomes of Acorus and the evolution of monocots.</title>
        <authorList>
            <person name="Ma L."/>
            <person name="Liu K.W."/>
            <person name="Li Z."/>
            <person name="Hsiao Y.Y."/>
            <person name="Qi Y."/>
            <person name="Fu T."/>
            <person name="Tang G.D."/>
            <person name="Zhang D."/>
            <person name="Sun W.H."/>
            <person name="Liu D.K."/>
            <person name="Li Y."/>
            <person name="Chen G.Z."/>
            <person name="Liu X.D."/>
            <person name="Liao X.Y."/>
            <person name="Jiang Y.T."/>
            <person name="Yu X."/>
            <person name="Hao Y."/>
            <person name="Huang J."/>
            <person name="Zhao X.W."/>
            <person name="Ke S."/>
            <person name="Chen Y.Y."/>
            <person name="Wu W.L."/>
            <person name="Hsu J.L."/>
            <person name="Lin Y.F."/>
            <person name="Huang M.D."/>
            <person name="Li C.Y."/>
            <person name="Huang L."/>
            <person name="Wang Z.W."/>
            <person name="Zhao X."/>
            <person name="Zhong W.Y."/>
            <person name="Peng D.H."/>
            <person name="Ahmad S."/>
            <person name="Lan S."/>
            <person name="Zhang J.S."/>
            <person name="Tsai W.C."/>
            <person name="Van de Peer Y."/>
            <person name="Liu Z.J."/>
        </authorList>
    </citation>
    <scope>NUCLEOTIDE SEQUENCE</scope>
    <source>
        <strain evidence="7">SCP</strain>
    </source>
</reference>
<dbReference type="InterPro" id="IPR009057">
    <property type="entry name" value="Homeodomain-like_sf"/>
</dbReference>
<dbReference type="PROSITE" id="PS51294">
    <property type="entry name" value="HTH_MYB"/>
    <property type="match status" value="1"/>
</dbReference>
<dbReference type="FunFam" id="1.10.10.60:FF:000002">
    <property type="entry name" value="Myb family transcription factor"/>
    <property type="match status" value="1"/>
</dbReference>